<dbReference type="EMBL" id="QJKH01000001">
    <property type="protein sequence ID" value="PXX81483.1"/>
    <property type="molecule type" value="Genomic_DNA"/>
</dbReference>
<feature type="transmembrane region" description="Helical" evidence="1">
    <location>
        <begin position="56"/>
        <end position="77"/>
    </location>
</feature>
<accession>A0A2V2FUS5</accession>
<keyword evidence="1" id="KW-0472">Membrane</keyword>
<evidence type="ECO:0000313" key="2">
    <source>
        <dbReference type="EMBL" id="PXX81483.1"/>
    </source>
</evidence>
<evidence type="ECO:0000256" key="1">
    <source>
        <dbReference type="SAM" id="Phobius"/>
    </source>
</evidence>
<reference evidence="2 3" key="1">
    <citation type="submission" date="2018-05" db="EMBL/GenBank/DDBJ databases">
        <title>Genomic Encyclopedia of Type Strains, Phase IV (KMG-IV): sequencing the most valuable type-strain genomes for metagenomic binning, comparative biology and taxonomic classification.</title>
        <authorList>
            <person name="Goeker M."/>
        </authorList>
    </citation>
    <scope>NUCLEOTIDE SEQUENCE [LARGE SCALE GENOMIC DNA]</scope>
    <source>
        <strain evidence="2 3">JC118</strain>
    </source>
</reference>
<organism evidence="2 3">
    <name type="scientific">Dielma fastidiosa</name>
    <dbReference type="NCBI Taxonomy" id="1034346"/>
    <lineage>
        <taxon>Bacteria</taxon>
        <taxon>Bacillati</taxon>
        <taxon>Bacillota</taxon>
        <taxon>Erysipelotrichia</taxon>
        <taxon>Erysipelotrichales</taxon>
        <taxon>Erysipelotrichaceae</taxon>
        <taxon>Dielma</taxon>
    </lineage>
</organism>
<dbReference type="AlphaFoldDB" id="A0A2V2FUS5"/>
<evidence type="ECO:0000313" key="3">
    <source>
        <dbReference type="Proteomes" id="UP000247612"/>
    </source>
</evidence>
<keyword evidence="3" id="KW-1185">Reference proteome</keyword>
<dbReference type="Proteomes" id="UP000247612">
    <property type="component" value="Unassembled WGS sequence"/>
</dbReference>
<dbReference type="OrthoDB" id="1047115at2"/>
<dbReference type="GeneID" id="94442250"/>
<sequence>MFQEILLTALLGIVVGLIDILPMIKMKLDKFSISSAFVFYFVLPFVIINIDLYGIAWWLKGGIIGLALALPTIIMVMKEDKKSAIPMVIMSVILGTVISAVHYFIM</sequence>
<feature type="transmembrane region" description="Helical" evidence="1">
    <location>
        <begin position="31"/>
        <end position="50"/>
    </location>
</feature>
<comment type="caution">
    <text evidence="2">The sequence shown here is derived from an EMBL/GenBank/DDBJ whole genome shotgun (WGS) entry which is preliminary data.</text>
</comment>
<dbReference type="RefSeq" id="WP_022936399.1">
    <property type="nucleotide sequence ID" value="NZ_CABKRQ010000001.1"/>
</dbReference>
<feature type="transmembrane region" description="Helical" evidence="1">
    <location>
        <begin position="6"/>
        <end position="24"/>
    </location>
</feature>
<protein>
    <submittedName>
        <fullName evidence="2">Uncharacterized protein</fullName>
    </submittedName>
</protein>
<dbReference type="STRING" id="1034346.GCA_000313565_00087"/>
<keyword evidence="1" id="KW-0812">Transmembrane</keyword>
<proteinExistence type="predicted"/>
<name>A0A2V2FUS5_9FIRM</name>
<keyword evidence="1" id="KW-1133">Transmembrane helix</keyword>
<feature type="transmembrane region" description="Helical" evidence="1">
    <location>
        <begin position="84"/>
        <end position="105"/>
    </location>
</feature>
<gene>
    <name evidence="2" type="ORF">DES51_10188</name>
</gene>